<dbReference type="InterPro" id="IPR049368">
    <property type="entry name" value="FkbO_Hyg5-like_N"/>
</dbReference>
<sequence length="332" mass="36869">MTAFMHDSLEIAFRKSGDTPTERPGRHVLAAIGYGETPVAPFVADHGGIELELPMVAAGDGFTEFWTTNKQVKAGRMGEVWYAHDGEHLLCAGRIPPAPRYADQTEHAYLGVLRTIRELGYPHLNRIWNFIGRINEENAEGMETYRDFCLGRARAFERSGIPDEKLCAATGVGATKDGVSFYSLSRRENVHTHLENPRQVAAYRYPARYGPKSPSFSRATHVRDAGHLYVSGTASIIGHETVHHGLIERQCETALGNIAQVIGDANTARHGLSRGYRLTDLDLIKVYVRHEEHVELVRELCGAAFSPDAEIAFFTVDICRSDLLVEIEGIVR</sequence>
<gene>
    <name evidence="4" type="ORF">IAG44_38935</name>
</gene>
<keyword evidence="5" id="KW-1185">Reference proteome</keyword>
<evidence type="ECO:0000256" key="2">
    <source>
        <dbReference type="PIRSR" id="PIRSR631038-2"/>
    </source>
</evidence>
<evidence type="ECO:0000256" key="1">
    <source>
        <dbReference type="PIRSR" id="PIRSR631038-1"/>
    </source>
</evidence>
<protein>
    <submittedName>
        <fullName evidence="4">Reactive intermediate/imine deaminase</fullName>
    </submittedName>
</protein>
<feature type="active site" description="Proton acceptor" evidence="1">
    <location>
        <position position="326"/>
    </location>
</feature>
<evidence type="ECO:0000313" key="5">
    <source>
        <dbReference type="Proteomes" id="UP000516052"/>
    </source>
</evidence>
<dbReference type="Gene3D" id="3.30.1330.40">
    <property type="entry name" value="RutC-like"/>
    <property type="match status" value="1"/>
</dbReference>
<name>A0A7H0IPX3_9ACTN</name>
<feature type="binding site" evidence="2">
    <location>
        <position position="205"/>
    </location>
    <ligand>
        <name>substrate</name>
    </ligand>
</feature>
<feature type="binding site" evidence="2">
    <location>
        <position position="152"/>
    </location>
    <ligand>
        <name>substrate</name>
    </ligand>
</feature>
<dbReference type="AlphaFoldDB" id="A0A7H0IPX3"/>
<feature type="domain" description="Chorismatase FkbO/Hyg5-like N-terminal" evidence="3">
    <location>
        <begin position="64"/>
        <end position="185"/>
    </location>
</feature>
<dbReference type="EMBL" id="CP060828">
    <property type="protein sequence ID" value="QNP74839.1"/>
    <property type="molecule type" value="Genomic_DNA"/>
</dbReference>
<accession>A0A7H0IPX3</accession>
<reference evidence="4 5" key="1">
    <citation type="submission" date="2020-08" db="EMBL/GenBank/DDBJ databases">
        <title>A novel species.</title>
        <authorList>
            <person name="Gao J."/>
        </authorList>
    </citation>
    <scope>NUCLEOTIDE SEQUENCE [LARGE SCALE GENOMIC DNA]</scope>
    <source>
        <strain evidence="4 5">CRXT-G-22</strain>
    </source>
</reference>
<evidence type="ECO:0000313" key="4">
    <source>
        <dbReference type="EMBL" id="QNP74839.1"/>
    </source>
</evidence>
<dbReference type="NCBIfam" id="TIGR04444">
    <property type="entry name" value="chori_FkbO_Hyg5"/>
    <property type="match status" value="1"/>
</dbReference>
<dbReference type="Pfam" id="PF21168">
    <property type="entry name" value="FkbO_Hyg5-like_N"/>
    <property type="match status" value="1"/>
</dbReference>
<dbReference type="InterPro" id="IPR031038">
    <property type="entry name" value="Chori_FkbO_Hyg5"/>
</dbReference>
<dbReference type="KEGG" id="sroi:IAG44_38935"/>
<evidence type="ECO:0000259" key="3">
    <source>
        <dbReference type="Pfam" id="PF21168"/>
    </source>
</evidence>
<feature type="binding site" evidence="2">
    <location>
        <position position="145"/>
    </location>
    <ligand>
        <name>substrate</name>
    </ligand>
</feature>
<dbReference type="SUPFAM" id="SSF55298">
    <property type="entry name" value="YjgF-like"/>
    <property type="match status" value="1"/>
</dbReference>
<dbReference type="Proteomes" id="UP000516052">
    <property type="component" value="Chromosome"/>
</dbReference>
<dbReference type="CDD" id="cd06153">
    <property type="entry name" value="YjgF_YER057c_UK114_like_5"/>
    <property type="match status" value="1"/>
</dbReference>
<organism evidence="4 5">
    <name type="scientific">Streptomyces roseirectus</name>
    <dbReference type="NCBI Taxonomy" id="2768066"/>
    <lineage>
        <taxon>Bacteria</taxon>
        <taxon>Bacillati</taxon>
        <taxon>Actinomycetota</taxon>
        <taxon>Actinomycetes</taxon>
        <taxon>Kitasatosporales</taxon>
        <taxon>Streptomycetaceae</taxon>
        <taxon>Streptomyces</taxon>
    </lineage>
</organism>
<feature type="binding site" evidence="2">
    <location>
        <position position="218"/>
    </location>
    <ligand>
        <name>substrate</name>
    </ligand>
</feature>
<dbReference type="InterPro" id="IPR035959">
    <property type="entry name" value="RutC-like_sf"/>
</dbReference>
<proteinExistence type="predicted"/>